<keyword evidence="1" id="KW-1003">Cell membrane</keyword>
<keyword evidence="2" id="KW-0762">Sugar transport</keyword>
<keyword evidence="5 7" id="KW-0067">ATP-binding</keyword>
<evidence type="ECO:0000256" key="1">
    <source>
        <dbReference type="ARBA" id="ARBA00022475"/>
    </source>
</evidence>
<dbReference type="SUPFAM" id="SSF52540">
    <property type="entry name" value="P-loop containing nucleoside triphosphate hydrolases"/>
    <property type="match status" value="2"/>
</dbReference>
<dbReference type="PROSITE" id="PS50893">
    <property type="entry name" value="ABC_TRANSPORTER_2"/>
    <property type="match status" value="2"/>
</dbReference>
<dbReference type="Proteomes" id="UP001303946">
    <property type="component" value="Chromosome"/>
</dbReference>
<protein>
    <submittedName>
        <fullName evidence="7">ABC transporter ATP-binding protein</fullName>
    </submittedName>
</protein>
<dbReference type="InterPro" id="IPR027417">
    <property type="entry name" value="P-loop_NTPase"/>
</dbReference>
<dbReference type="PANTHER" id="PTHR43790">
    <property type="entry name" value="CARBOHYDRATE TRANSPORT ATP-BINDING PROTEIN MG119-RELATED"/>
    <property type="match status" value="1"/>
</dbReference>
<keyword evidence="4" id="KW-0547">Nucleotide-binding</keyword>
<reference evidence="7 8" key="1">
    <citation type="submission" date="2023-10" db="EMBL/GenBank/DDBJ databases">
        <title>Bacteria for the degradation of biodegradable plastic PBAT(Polybutylene adipate terephthalate).</title>
        <authorList>
            <person name="Weon H.-Y."/>
            <person name="Yeon J."/>
        </authorList>
    </citation>
    <scope>NUCLEOTIDE SEQUENCE [LARGE SCALE GENOMIC DNA]</scope>
    <source>
        <strain evidence="7 8">SBD 7-3</strain>
    </source>
</reference>
<evidence type="ECO:0000313" key="7">
    <source>
        <dbReference type="EMBL" id="WOB09979.1"/>
    </source>
</evidence>
<evidence type="ECO:0000256" key="2">
    <source>
        <dbReference type="ARBA" id="ARBA00022597"/>
    </source>
</evidence>
<keyword evidence="8" id="KW-1185">Reference proteome</keyword>
<dbReference type="GO" id="GO:0005524">
    <property type="term" value="F:ATP binding"/>
    <property type="evidence" value="ECO:0007669"/>
    <property type="project" value="UniProtKB-KW"/>
</dbReference>
<dbReference type="InterPro" id="IPR050107">
    <property type="entry name" value="ABC_carbohydrate_import_ATPase"/>
</dbReference>
<dbReference type="EMBL" id="CP136336">
    <property type="protein sequence ID" value="WOB09979.1"/>
    <property type="molecule type" value="Genomic_DNA"/>
</dbReference>
<dbReference type="Gene3D" id="3.40.50.300">
    <property type="entry name" value="P-loop containing nucleotide triphosphate hydrolases"/>
    <property type="match status" value="2"/>
</dbReference>
<name>A0ABZ0CYF5_9BURK</name>
<dbReference type="CDD" id="cd03215">
    <property type="entry name" value="ABC_Carb_Monos_II"/>
    <property type="match status" value="1"/>
</dbReference>
<evidence type="ECO:0000256" key="3">
    <source>
        <dbReference type="ARBA" id="ARBA00022737"/>
    </source>
</evidence>
<keyword evidence="2" id="KW-0813">Transport</keyword>
<dbReference type="CDD" id="cd03216">
    <property type="entry name" value="ABC_Carb_Monos_I"/>
    <property type="match status" value="1"/>
</dbReference>
<evidence type="ECO:0000256" key="4">
    <source>
        <dbReference type="ARBA" id="ARBA00022741"/>
    </source>
</evidence>
<evidence type="ECO:0000256" key="5">
    <source>
        <dbReference type="ARBA" id="ARBA00022840"/>
    </source>
</evidence>
<dbReference type="InterPro" id="IPR003439">
    <property type="entry name" value="ABC_transporter-like_ATP-bd"/>
</dbReference>
<evidence type="ECO:0000313" key="8">
    <source>
        <dbReference type="Proteomes" id="UP001303946"/>
    </source>
</evidence>
<sequence length="508" mass="54898">MLRLELLKLSKSYPAVKANDQVSLRVKPGEIHAVLGENGAGKSTLMKMIYGAVRPDEGEIRWNGEPVQVRTPAEARALGISMVFQHFSLFDTLTAAENVWLGLDKSLTLAEVTERITKVSKDYGLDVEPLRPVHTLSVGERQRVEIVRALMTHPKLLILDEPTSVLTPQAVETLFVTLRKLASEGCSILYISHKLDEIRALCHHCTVLRAGRVTGEVDPTQETNASLSRLMIGAEPPQLKHEPRTPGEVVLAVRELTLPKLDQFGMSLHGIGFEVRAGEIVGIAGVSGNGQQELMAALSGEDTRAAAASIQLFGQPIAHKPPQVRRAAGLHFVPEERLGRGAVPTLSLAQNTLLTRTEAVGRGGWLRTGQVRALAQSLIQRFNVKAGGPDAAAKSLSGGNLQKFLVGREIDAKPKLLIVSQPTWGVDVGAAAQIRGELLTLRDAGCALLVVSEELDELFEISDRLLVIAQGRMSPSIATRDATIPQIGAWMSGLWTKEPTEESAHAEA</sequence>
<feature type="domain" description="ABC transporter" evidence="6">
    <location>
        <begin position="4"/>
        <end position="235"/>
    </location>
</feature>
<keyword evidence="1" id="KW-0472">Membrane</keyword>
<dbReference type="InterPro" id="IPR017871">
    <property type="entry name" value="ABC_transporter-like_CS"/>
</dbReference>
<dbReference type="RefSeq" id="WP_316702864.1">
    <property type="nucleotide sequence ID" value="NZ_CP136336.1"/>
</dbReference>
<feature type="domain" description="ABC transporter" evidence="6">
    <location>
        <begin position="253"/>
        <end position="495"/>
    </location>
</feature>
<dbReference type="InterPro" id="IPR003593">
    <property type="entry name" value="AAA+_ATPase"/>
</dbReference>
<keyword evidence="3" id="KW-0677">Repeat</keyword>
<proteinExistence type="predicted"/>
<dbReference type="Pfam" id="PF00005">
    <property type="entry name" value="ABC_tran"/>
    <property type="match status" value="2"/>
</dbReference>
<organism evidence="7 8">
    <name type="scientific">Piscinibacter gummiphilus</name>
    <dbReference type="NCBI Taxonomy" id="946333"/>
    <lineage>
        <taxon>Bacteria</taxon>
        <taxon>Pseudomonadati</taxon>
        <taxon>Pseudomonadota</taxon>
        <taxon>Betaproteobacteria</taxon>
        <taxon>Burkholderiales</taxon>
        <taxon>Sphaerotilaceae</taxon>
        <taxon>Piscinibacter</taxon>
    </lineage>
</organism>
<gene>
    <name evidence="7" type="ORF">RXV79_07895</name>
</gene>
<dbReference type="PROSITE" id="PS00211">
    <property type="entry name" value="ABC_TRANSPORTER_1"/>
    <property type="match status" value="2"/>
</dbReference>
<dbReference type="PANTHER" id="PTHR43790:SF4">
    <property type="entry name" value="GUANOSINE IMPORT ATP-BINDING PROTEIN NUPO"/>
    <property type="match status" value="1"/>
</dbReference>
<evidence type="ECO:0000259" key="6">
    <source>
        <dbReference type="PROSITE" id="PS50893"/>
    </source>
</evidence>
<accession>A0ABZ0CYF5</accession>
<dbReference type="SMART" id="SM00382">
    <property type="entry name" value="AAA"/>
    <property type="match status" value="1"/>
</dbReference>